<feature type="transmembrane region" description="Helical" evidence="1">
    <location>
        <begin position="24"/>
        <end position="55"/>
    </location>
</feature>
<evidence type="ECO:0000313" key="3">
    <source>
        <dbReference type="EMBL" id="SCW23990.1"/>
    </source>
</evidence>
<evidence type="ECO:0000256" key="1">
    <source>
        <dbReference type="SAM" id="Phobius"/>
    </source>
</evidence>
<dbReference type="RefSeq" id="YP_009312876.1">
    <property type="nucleotide sequence ID" value="NC_031654.1"/>
</dbReference>
<feature type="transmembrane region" description="Helical" evidence="1">
    <location>
        <begin position="137"/>
        <end position="155"/>
    </location>
</feature>
<gene>
    <name evidence="2" type="primary">ORF_5</name>
    <name evidence="2" type="ORF">BQ776_108</name>
    <name evidence="3" type="ORF">J0165_108</name>
</gene>
<keyword evidence="1" id="KW-0812">Transmembrane</keyword>
<keyword evidence="2" id="KW-0150">Chloroplast</keyword>
<keyword evidence="2" id="KW-0934">Plastid</keyword>
<proteinExistence type="predicted"/>
<dbReference type="EMBL" id="LT622862">
    <property type="protein sequence ID" value="SCW21130.1"/>
    <property type="molecule type" value="Genomic_DNA"/>
</dbReference>
<dbReference type="EMBL" id="LT622876">
    <property type="protein sequence ID" value="SCW23990.1"/>
    <property type="molecule type" value="Genomic_DNA"/>
</dbReference>
<evidence type="ECO:0000313" key="2">
    <source>
        <dbReference type="EMBL" id="SCW21130.1"/>
    </source>
</evidence>
<sequence length="263" mass="31473">MIICNQYINSPRYWLRQISNRYKLILITVYITVVPFCPVYILLLMHIILILLWTFVFKDYPALYKNWLFTLLFIYSLYFILALFTSSTVTINLCIPLSFKIYTNFIINWNSAIGNKLYINCQSYNIHLYLPFLLTRSYILIVNYFSIYNFIILTTSTEQLILNLIGLMTNKKFKISYSADSIFIVMLSSEVINLLTHKLSNTKTSITLRGLTSLQTLRSSYYLVYLVFEQYQKIYIEILYHLLYTIYSRELLFYRLDLWLIMH</sequence>
<dbReference type="GeneID" id="30001754"/>
<name>A0A1G4NR38_9FLOR</name>
<feature type="transmembrane region" description="Helical" evidence="1">
    <location>
        <begin position="67"/>
        <end position="95"/>
    </location>
</feature>
<organism evidence="2">
    <name type="scientific">Helminthora furcellata</name>
    <dbReference type="NCBI Taxonomy" id="1884666"/>
    <lineage>
        <taxon>Eukaryota</taxon>
        <taxon>Rhodophyta</taxon>
        <taxon>Florideophyceae</taxon>
        <taxon>Nemaliophycidae</taxon>
        <taxon>Nemaliales</taxon>
        <taxon>Liagoraceae</taxon>
        <taxon>Helminthora</taxon>
    </lineage>
</organism>
<reference evidence="2" key="1">
    <citation type="submission" date="2016-08" db="EMBL/GenBank/DDBJ databases">
        <authorList>
            <person name="Seilhamer J.J."/>
        </authorList>
    </citation>
    <scope>NUCLEOTIDE SEQUENCE</scope>
    <source>
        <strain evidence="2">J.0165</strain>
    </source>
</reference>
<accession>A0A1G4NR38</accession>
<protein>
    <submittedName>
        <fullName evidence="2">Uncharacterized protein</fullName>
    </submittedName>
</protein>
<geneLocation type="chloroplast" evidence="2"/>
<reference evidence="2" key="2">
    <citation type="submission" date="2016-10" db="EMBL/GenBank/DDBJ databases">
        <title>Chloroplast genomes as a tool to resolve red algal phylogenies: a case study in the Nemaliales.</title>
        <authorList>
            <person name="Costa J.F."/>
            <person name="Lin S.M."/>
            <person name="Macaya E.C."/>
            <person name="Fernandez-Garcia C."/>
            <person name="Verbruggen H."/>
        </authorList>
    </citation>
    <scope>NUCLEOTIDE SEQUENCE</scope>
    <source>
        <strain evidence="2">J.0165</strain>
    </source>
</reference>
<reference evidence="3" key="3">
    <citation type="submission" date="2016-10" db="EMBL/GenBank/DDBJ databases">
        <authorList>
            <person name="de Groot N.N."/>
        </authorList>
    </citation>
    <scope>NUCLEOTIDE SEQUENCE</scope>
    <source>
        <strain evidence="3">J.0165</strain>
    </source>
</reference>
<keyword evidence="1" id="KW-1133">Transmembrane helix</keyword>
<dbReference type="AlphaFoldDB" id="A0A1G4NR38"/>
<keyword evidence="1" id="KW-0472">Membrane</keyword>